<accession>A0A4Q0NZI3</accession>
<dbReference type="SUPFAM" id="SSF88946">
    <property type="entry name" value="Sigma2 domain of RNA polymerase sigma factors"/>
    <property type="match status" value="1"/>
</dbReference>
<dbReference type="PANTHER" id="PTHR43133:SF46">
    <property type="entry name" value="RNA POLYMERASE SIGMA-70 FACTOR ECF SUBFAMILY"/>
    <property type="match status" value="1"/>
</dbReference>
<keyword evidence="8" id="KW-1185">Reference proteome</keyword>
<dbReference type="InterPro" id="IPR013325">
    <property type="entry name" value="RNA_pol_sigma_r2"/>
</dbReference>
<comment type="caution">
    <text evidence="7">The sequence shown here is derived from an EMBL/GenBank/DDBJ whole genome shotgun (WGS) entry which is preliminary data.</text>
</comment>
<dbReference type="InterPro" id="IPR014284">
    <property type="entry name" value="RNA_pol_sigma-70_dom"/>
</dbReference>
<evidence type="ECO:0000313" key="7">
    <source>
        <dbReference type="EMBL" id="RXG18374.1"/>
    </source>
</evidence>
<feature type="domain" description="RNA polymerase sigma factor 70 region 4 type 2" evidence="6">
    <location>
        <begin position="116"/>
        <end position="167"/>
    </location>
</feature>
<evidence type="ECO:0000313" key="8">
    <source>
        <dbReference type="Proteomes" id="UP000289821"/>
    </source>
</evidence>
<evidence type="ECO:0000256" key="2">
    <source>
        <dbReference type="ARBA" id="ARBA00023015"/>
    </source>
</evidence>
<feature type="domain" description="RNA polymerase sigma-70 region 2" evidence="5">
    <location>
        <begin position="22"/>
        <end position="86"/>
    </location>
</feature>
<dbReference type="Gene3D" id="1.10.1740.10">
    <property type="match status" value="1"/>
</dbReference>
<evidence type="ECO:0000256" key="1">
    <source>
        <dbReference type="ARBA" id="ARBA00010641"/>
    </source>
</evidence>
<proteinExistence type="inferred from homology"/>
<evidence type="ECO:0000259" key="6">
    <source>
        <dbReference type="Pfam" id="PF08281"/>
    </source>
</evidence>
<dbReference type="Gene3D" id="1.10.10.10">
    <property type="entry name" value="Winged helix-like DNA-binding domain superfamily/Winged helix DNA-binding domain"/>
    <property type="match status" value="1"/>
</dbReference>
<dbReference type="NCBIfam" id="TIGR02937">
    <property type="entry name" value="sigma70-ECF"/>
    <property type="match status" value="1"/>
</dbReference>
<dbReference type="GO" id="GO:0016987">
    <property type="term" value="F:sigma factor activity"/>
    <property type="evidence" value="ECO:0007669"/>
    <property type="project" value="UniProtKB-KW"/>
</dbReference>
<organism evidence="7 8">
    <name type="scientific">Leeuwenhoekiella aestuarii</name>
    <dbReference type="NCBI Taxonomy" id="2249426"/>
    <lineage>
        <taxon>Bacteria</taxon>
        <taxon>Pseudomonadati</taxon>
        <taxon>Bacteroidota</taxon>
        <taxon>Flavobacteriia</taxon>
        <taxon>Flavobacteriales</taxon>
        <taxon>Flavobacteriaceae</taxon>
        <taxon>Leeuwenhoekiella</taxon>
    </lineage>
</organism>
<dbReference type="InterPro" id="IPR013249">
    <property type="entry name" value="RNA_pol_sigma70_r4_t2"/>
</dbReference>
<evidence type="ECO:0000256" key="4">
    <source>
        <dbReference type="ARBA" id="ARBA00023163"/>
    </source>
</evidence>
<dbReference type="InterPro" id="IPR039425">
    <property type="entry name" value="RNA_pol_sigma-70-like"/>
</dbReference>
<gene>
    <name evidence="7" type="ORF">DSM04_101567</name>
</gene>
<name>A0A4Q0NZI3_9FLAO</name>
<dbReference type="EMBL" id="QOVI01000001">
    <property type="protein sequence ID" value="RXG18374.1"/>
    <property type="molecule type" value="Genomic_DNA"/>
</dbReference>
<dbReference type="Proteomes" id="UP000289821">
    <property type="component" value="Unassembled WGS sequence"/>
</dbReference>
<evidence type="ECO:0000256" key="3">
    <source>
        <dbReference type="ARBA" id="ARBA00023082"/>
    </source>
</evidence>
<dbReference type="AlphaFoldDB" id="A0A4Q0NZI3"/>
<protein>
    <submittedName>
        <fullName evidence="7">RNA polymerase sigma-70 factor (ECF subfamily)</fullName>
    </submittedName>
</protein>
<dbReference type="OrthoDB" id="1100095at2"/>
<keyword evidence="3" id="KW-0731">Sigma factor</keyword>
<dbReference type="CDD" id="cd06171">
    <property type="entry name" value="Sigma70_r4"/>
    <property type="match status" value="1"/>
</dbReference>
<comment type="similarity">
    <text evidence="1">Belongs to the sigma-70 factor family. ECF subfamily.</text>
</comment>
<dbReference type="GO" id="GO:0006352">
    <property type="term" value="P:DNA-templated transcription initiation"/>
    <property type="evidence" value="ECO:0007669"/>
    <property type="project" value="InterPro"/>
</dbReference>
<dbReference type="SUPFAM" id="SSF88659">
    <property type="entry name" value="Sigma3 and sigma4 domains of RNA polymerase sigma factors"/>
    <property type="match status" value="1"/>
</dbReference>
<keyword evidence="4" id="KW-0804">Transcription</keyword>
<reference evidence="7 8" key="1">
    <citation type="submission" date="2018-07" db="EMBL/GenBank/DDBJ databases">
        <title>Leeuwenhoekiella genomics.</title>
        <authorList>
            <person name="Tahon G."/>
            <person name="Willems A."/>
        </authorList>
    </citation>
    <scope>NUCLEOTIDE SEQUENCE [LARGE SCALE GENOMIC DNA]</scope>
    <source>
        <strain evidence="7 8">R-50232</strain>
    </source>
</reference>
<dbReference type="InterPro" id="IPR007627">
    <property type="entry name" value="RNA_pol_sigma70_r2"/>
</dbReference>
<evidence type="ECO:0000259" key="5">
    <source>
        <dbReference type="Pfam" id="PF04542"/>
    </source>
</evidence>
<dbReference type="PANTHER" id="PTHR43133">
    <property type="entry name" value="RNA POLYMERASE ECF-TYPE SIGMA FACTO"/>
    <property type="match status" value="1"/>
</dbReference>
<dbReference type="NCBIfam" id="TIGR02985">
    <property type="entry name" value="Sig70_bacteroi1"/>
    <property type="match status" value="1"/>
</dbReference>
<dbReference type="GO" id="GO:0003677">
    <property type="term" value="F:DNA binding"/>
    <property type="evidence" value="ECO:0007669"/>
    <property type="project" value="InterPro"/>
</dbReference>
<dbReference type="RefSeq" id="WP_128759926.1">
    <property type="nucleotide sequence ID" value="NZ_QOVI01000001.1"/>
</dbReference>
<sequence>MQEQIVLQRIIHGDEEAFRFFFKTNYASLFSYIISLTFDKDEAEDLTQQAFIKLWTNRAKIDISKSTKSYLFTIGYNLFLDSQKKLKNQRNYIQELQHNAIIDEINNEEILHDKILELRKAIDLLPEKCKTILLLNKVDGLKYQEIAEKLDISVKTVESQMRIAFQKIRETFKNDKIILWLLFNSNLFKQVT</sequence>
<keyword evidence="2" id="KW-0805">Transcription regulation</keyword>
<dbReference type="Pfam" id="PF04542">
    <property type="entry name" value="Sigma70_r2"/>
    <property type="match status" value="1"/>
</dbReference>
<dbReference type="Pfam" id="PF08281">
    <property type="entry name" value="Sigma70_r4_2"/>
    <property type="match status" value="1"/>
</dbReference>
<dbReference type="InterPro" id="IPR036388">
    <property type="entry name" value="WH-like_DNA-bd_sf"/>
</dbReference>
<dbReference type="InterPro" id="IPR014327">
    <property type="entry name" value="RNA_pol_sigma70_bacteroid"/>
</dbReference>
<dbReference type="InterPro" id="IPR013324">
    <property type="entry name" value="RNA_pol_sigma_r3/r4-like"/>
</dbReference>